<dbReference type="AlphaFoldDB" id="A0A0Q3QNJ1"/>
<dbReference type="GO" id="GO:0015190">
    <property type="term" value="F:L-leucine transmembrane transporter activity"/>
    <property type="evidence" value="ECO:0007669"/>
    <property type="project" value="TreeGrafter"/>
</dbReference>
<proteinExistence type="inferred from homology"/>
<dbReference type="PANTHER" id="PTHR30588:SF0">
    <property type="entry name" value="BRANCHED-CHAIN AMINO ACID PERMEASE BRNQ"/>
    <property type="match status" value="1"/>
</dbReference>
<dbReference type="Pfam" id="PF05525">
    <property type="entry name" value="Branch_AA_trans"/>
    <property type="match status" value="1"/>
</dbReference>
<dbReference type="GO" id="GO:0015820">
    <property type="term" value="P:L-leucine transport"/>
    <property type="evidence" value="ECO:0007669"/>
    <property type="project" value="TreeGrafter"/>
</dbReference>
<evidence type="ECO:0000313" key="11">
    <source>
        <dbReference type="Proteomes" id="UP000050996"/>
    </source>
</evidence>
<evidence type="ECO:0000256" key="6">
    <source>
        <dbReference type="ARBA" id="ARBA00022970"/>
    </source>
</evidence>
<keyword evidence="4" id="KW-1003">Cell membrane</keyword>
<dbReference type="RefSeq" id="WP_053475726.1">
    <property type="nucleotide sequence ID" value="NZ_CP041305.1"/>
</dbReference>
<reference evidence="10 11" key="1">
    <citation type="submission" date="2015-09" db="EMBL/GenBank/DDBJ databases">
        <title>Genome sequencing project for genomic taxonomy and phylogenomics of Bacillus-like bacteria.</title>
        <authorList>
            <person name="Liu B."/>
            <person name="Wang J."/>
            <person name="Zhu Y."/>
            <person name="Liu G."/>
            <person name="Chen Q."/>
            <person name="Chen Z."/>
            <person name="Lan J."/>
            <person name="Che J."/>
            <person name="Ge C."/>
            <person name="Shi H."/>
            <person name="Pan Z."/>
            <person name="Liu X."/>
        </authorList>
    </citation>
    <scope>NUCLEOTIDE SEQUENCE [LARGE SCALE GENOMIC DNA]</scope>
    <source>
        <strain evidence="10 11">FJAT-18043</strain>
    </source>
</reference>
<feature type="transmembrane region" description="Helical" evidence="9">
    <location>
        <begin position="120"/>
        <end position="141"/>
    </location>
</feature>
<dbReference type="Gene3D" id="1.20.1740.10">
    <property type="entry name" value="Amino acid/polyamine transporter I"/>
    <property type="match status" value="1"/>
</dbReference>
<dbReference type="GO" id="GO:0005304">
    <property type="term" value="F:L-valine transmembrane transporter activity"/>
    <property type="evidence" value="ECO:0007669"/>
    <property type="project" value="TreeGrafter"/>
</dbReference>
<dbReference type="PATRIC" id="fig|1637975.4.peg.2130"/>
<accession>A0A0Q3QNJ1</accession>
<feature type="transmembrane region" description="Helical" evidence="9">
    <location>
        <begin position="78"/>
        <end position="100"/>
    </location>
</feature>
<dbReference type="PANTHER" id="PTHR30588">
    <property type="entry name" value="BRANCHED-CHAIN AMINO ACID TRANSPORT SYSTEM 2 CARRIER PROTEIN"/>
    <property type="match status" value="1"/>
</dbReference>
<keyword evidence="3 9" id="KW-0813">Transport</keyword>
<evidence type="ECO:0000256" key="8">
    <source>
        <dbReference type="ARBA" id="ARBA00023136"/>
    </source>
</evidence>
<evidence type="ECO:0000256" key="9">
    <source>
        <dbReference type="RuleBase" id="RU362122"/>
    </source>
</evidence>
<keyword evidence="5 9" id="KW-0812">Transmembrane</keyword>
<dbReference type="GO" id="GO:0015818">
    <property type="term" value="P:isoleucine transport"/>
    <property type="evidence" value="ECO:0007669"/>
    <property type="project" value="TreeGrafter"/>
</dbReference>
<keyword evidence="6 9" id="KW-0029">Amino-acid transport</keyword>
<dbReference type="EMBL" id="LJIX01000006">
    <property type="protein sequence ID" value="KQL19176.1"/>
    <property type="molecule type" value="Genomic_DNA"/>
</dbReference>
<gene>
    <name evidence="10" type="ORF">AN957_11665</name>
</gene>
<feature type="transmembrane region" description="Helical" evidence="9">
    <location>
        <begin position="196"/>
        <end position="216"/>
    </location>
</feature>
<comment type="similarity">
    <text evidence="2 9">Belongs to the branched chain amino acid transporter family.</text>
</comment>
<feature type="transmembrane region" description="Helical" evidence="9">
    <location>
        <begin position="347"/>
        <end position="365"/>
    </location>
</feature>
<dbReference type="Proteomes" id="UP000050996">
    <property type="component" value="Unassembled WGS sequence"/>
</dbReference>
<comment type="caution">
    <text evidence="10">The sequence shown here is derived from an EMBL/GenBank/DDBJ whole genome shotgun (WGS) entry which is preliminary data.</text>
</comment>
<organism evidence="10 11">
    <name type="scientific">Cytobacillus solani</name>
    <dbReference type="NCBI Taxonomy" id="1637975"/>
    <lineage>
        <taxon>Bacteria</taxon>
        <taxon>Bacillati</taxon>
        <taxon>Bacillota</taxon>
        <taxon>Bacilli</taxon>
        <taxon>Bacillales</taxon>
        <taxon>Bacillaceae</taxon>
        <taxon>Cytobacillus</taxon>
    </lineage>
</organism>
<protein>
    <recommendedName>
        <fullName evidence="9">Branched-chain amino acid transport system carrier protein</fullName>
    </recommendedName>
</protein>
<name>A0A0Q3QNJ1_9BACI</name>
<evidence type="ECO:0000256" key="7">
    <source>
        <dbReference type="ARBA" id="ARBA00022989"/>
    </source>
</evidence>
<evidence type="ECO:0000256" key="4">
    <source>
        <dbReference type="ARBA" id="ARBA00022475"/>
    </source>
</evidence>
<evidence type="ECO:0000256" key="3">
    <source>
        <dbReference type="ARBA" id="ARBA00022448"/>
    </source>
</evidence>
<comment type="function">
    <text evidence="9">Component of the transport system for branched-chain amino acids.</text>
</comment>
<feature type="transmembrane region" description="Helical" evidence="9">
    <location>
        <begin position="377"/>
        <end position="398"/>
    </location>
</feature>
<dbReference type="InterPro" id="IPR004685">
    <property type="entry name" value="Brnchd-chn_aa_trnsp_Livcs"/>
</dbReference>
<feature type="transmembrane region" description="Helical" evidence="9">
    <location>
        <begin position="321"/>
        <end position="341"/>
    </location>
</feature>
<sequence>MNQKISTSYIIVLGLMLFALFFGAGNLIFPIMMGQEAGVNIWVAMAGFVITGIGLPILTVISLGYSRESDIQSLATRVHPMFGLIFSIILYLAIGPLFAIPRAGTVSFEIGIRPLIPESWDTIGLFIFSILFFAVATLLSLNSSKIVDILGKYLTPIKISFLSLLVIVAIFKPLGALQKPIGKYTENSFFSGFSEGYLTMDVLAAFVFGIIIINSLRSKGVESGKVIMVSTMKAGLIAAVLLAFFYSALAFMGASSVSELGILDNGGSVLAGVANLYFGSFGGVILGALITAACMTTSVGLISSCASYFNKILPKVSYRSFVIIFAIFSTAVANFGLSHLISISTPVLTTIYPLAIVLLILTFFHNAFKGKKIVYQLAMLFTFIVSVFDGLNAAGLGVKPVDQLFSSILPLYEVGLGWLLPAFIGVILGIIIGFFKLSSKEKEEEQLI</sequence>
<evidence type="ECO:0000313" key="10">
    <source>
        <dbReference type="EMBL" id="KQL19176.1"/>
    </source>
</evidence>
<evidence type="ECO:0000256" key="2">
    <source>
        <dbReference type="ARBA" id="ARBA00008540"/>
    </source>
</evidence>
<evidence type="ECO:0000256" key="5">
    <source>
        <dbReference type="ARBA" id="ARBA00022692"/>
    </source>
</evidence>
<keyword evidence="8 9" id="KW-0472">Membrane</keyword>
<feature type="transmembrane region" description="Helical" evidence="9">
    <location>
        <begin position="7"/>
        <end position="29"/>
    </location>
</feature>
<feature type="transmembrane region" description="Helical" evidence="9">
    <location>
        <begin position="236"/>
        <end position="256"/>
    </location>
</feature>
<dbReference type="GO" id="GO:0005886">
    <property type="term" value="C:plasma membrane"/>
    <property type="evidence" value="ECO:0007669"/>
    <property type="project" value="UniProtKB-SubCell"/>
</dbReference>
<keyword evidence="11" id="KW-1185">Reference proteome</keyword>
<feature type="transmembrane region" description="Helical" evidence="9">
    <location>
        <begin position="153"/>
        <end position="176"/>
    </location>
</feature>
<feature type="transmembrane region" description="Helical" evidence="9">
    <location>
        <begin position="276"/>
        <end position="309"/>
    </location>
</feature>
<feature type="transmembrane region" description="Helical" evidence="9">
    <location>
        <begin position="41"/>
        <end position="66"/>
    </location>
</feature>
<comment type="subcellular location">
    <subcellularLocation>
        <location evidence="1 9">Cell membrane</location>
        <topology evidence="1 9">Multi-pass membrane protein</topology>
    </subcellularLocation>
</comment>
<dbReference type="NCBIfam" id="TIGR00796">
    <property type="entry name" value="livcs"/>
    <property type="match status" value="1"/>
</dbReference>
<feature type="transmembrane region" description="Helical" evidence="9">
    <location>
        <begin position="418"/>
        <end position="437"/>
    </location>
</feature>
<keyword evidence="7 9" id="KW-1133">Transmembrane helix</keyword>
<dbReference type="GO" id="GO:0015188">
    <property type="term" value="F:L-isoleucine transmembrane transporter activity"/>
    <property type="evidence" value="ECO:0007669"/>
    <property type="project" value="TreeGrafter"/>
</dbReference>
<evidence type="ECO:0000256" key="1">
    <source>
        <dbReference type="ARBA" id="ARBA00004651"/>
    </source>
</evidence>